<dbReference type="Pfam" id="PF13181">
    <property type="entry name" value="TPR_8"/>
    <property type="match status" value="1"/>
</dbReference>
<protein>
    <submittedName>
        <fullName evidence="5">DUF5107 domain-containing protein</fullName>
    </submittedName>
</protein>
<dbReference type="GO" id="GO:0009279">
    <property type="term" value="C:cell outer membrane"/>
    <property type="evidence" value="ECO:0007669"/>
    <property type="project" value="TreeGrafter"/>
</dbReference>
<dbReference type="InterPro" id="IPR033396">
    <property type="entry name" value="DUF5107"/>
</dbReference>
<dbReference type="EMBL" id="DWWS01000049">
    <property type="protein sequence ID" value="HJC24770.1"/>
    <property type="molecule type" value="Genomic_DNA"/>
</dbReference>
<evidence type="ECO:0000313" key="5">
    <source>
        <dbReference type="EMBL" id="HJC24770.1"/>
    </source>
</evidence>
<keyword evidence="2 3" id="KW-0802">TPR repeat</keyword>
<dbReference type="SMART" id="SM00028">
    <property type="entry name" value="TPR"/>
    <property type="match status" value="8"/>
</dbReference>
<dbReference type="Proteomes" id="UP000823891">
    <property type="component" value="Unassembled WGS sequence"/>
</dbReference>
<feature type="domain" description="DUF5107" evidence="4">
    <location>
        <begin position="39"/>
        <end position="340"/>
    </location>
</feature>
<dbReference type="InterPro" id="IPR019734">
    <property type="entry name" value="TPR_rpt"/>
</dbReference>
<dbReference type="PANTHER" id="PTHR44858:SF1">
    <property type="entry name" value="UDP-N-ACETYLGLUCOSAMINE--PEPTIDE N-ACETYLGLUCOSAMINYLTRANSFERASE SPINDLY-RELATED"/>
    <property type="match status" value="1"/>
</dbReference>
<dbReference type="InterPro" id="IPR050498">
    <property type="entry name" value="Ycf3"/>
</dbReference>
<comment type="caution">
    <text evidence="5">The sequence shown here is derived from an EMBL/GenBank/DDBJ whole genome shotgun (WGS) entry which is preliminary data.</text>
</comment>
<dbReference type="InterPro" id="IPR011990">
    <property type="entry name" value="TPR-like_helical_dom_sf"/>
</dbReference>
<reference evidence="5" key="2">
    <citation type="submission" date="2021-04" db="EMBL/GenBank/DDBJ databases">
        <authorList>
            <person name="Gilroy R."/>
        </authorList>
    </citation>
    <scope>NUCLEOTIDE SEQUENCE</scope>
    <source>
        <strain evidence="5">USAMLcec2-132</strain>
    </source>
</reference>
<dbReference type="PROSITE" id="PS50005">
    <property type="entry name" value="TPR"/>
    <property type="match status" value="1"/>
</dbReference>
<dbReference type="PANTHER" id="PTHR44858">
    <property type="entry name" value="TETRATRICOPEPTIDE REPEAT PROTEIN 6"/>
    <property type="match status" value="1"/>
</dbReference>
<proteinExistence type="predicted"/>
<reference evidence="5" key="1">
    <citation type="journal article" date="2021" name="PeerJ">
        <title>Extensive microbial diversity within the chicken gut microbiome revealed by metagenomics and culture.</title>
        <authorList>
            <person name="Gilroy R."/>
            <person name="Ravi A."/>
            <person name="Getino M."/>
            <person name="Pursley I."/>
            <person name="Horton D.L."/>
            <person name="Alikhan N.F."/>
            <person name="Baker D."/>
            <person name="Gharbi K."/>
            <person name="Hall N."/>
            <person name="Watson M."/>
            <person name="Adriaenssens E.M."/>
            <person name="Foster-Nyarko E."/>
            <person name="Jarju S."/>
            <person name="Secka A."/>
            <person name="Antonio M."/>
            <person name="Oren A."/>
            <person name="Chaudhuri R.R."/>
            <person name="La Ragione R."/>
            <person name="Hildebrand F."/>
            <person name="Pallen M.J."/>
        </authorList>
    </citation>
    <scope>NUCLEOTIDE SEQUENCE</scope>
    <source>
        <strain evidence="5">USAMLcec2-132</strain>
    </source>
</reference>
<dbReference type="Pfam" id="PF13432">
    <property type="entry name" value="TPR_16"/>
    <property type="match status" value="1"/>
</dbReference>
<evidence type="ECO:0000313" key="6">
    <source>
        <dbReference type="Proteomes" id="UP000823891"/>
    </source>
</evidence>
<sequence>MSQARVWAEQITIPTYEIGEAEKNPIFLDKRVYQGSSGKVYPYPTVEKISEKKTDKEYTAVWLENEYLKVMVLPELGGRIQRAYDKTNDYDFVYYNHVIKPALVGLTGPWISGGIEFNWPQHHRPTTFLPVDYVTLENEDGSVSVLLHDVDQMYGTKGIAKISLYPGKAYIEIIGQLYNRTSMPQTFLWWANPAVPVNDNTQSVFPPDVHAVMDHGKRDVSRFPIATGVYYKKDYSEGVDISRYKNIPVPTSYMAEKSKYDFVGGYDYGKGAGILHVADHHISPGKKQWTWGCGDFGKAWDRNLTDEDGPYVELMTGVFTDNQPDFTWLKPFEEKVFTQYFMPYKAVGQVKNATSEAAVHLSAAEGEAHVIVYATGLRENARVVLTAKGNVVLDETVKLSPVDIYEKKVTVPGLACGEAAGCAPDGLREQELHVAVYAQDGSCLVEYTPEPVEIPKLPDPAKAAKDPEAIQTNEELYLTGLHIEQYRHATYLPDPYYLEGLKRDPGDIRINNAYGALLMRRGAFEQAEGYFRRALKRLIERNPNPYSSETYYLLGLNLLYQGRDEEAYDAFYKATWSNEQQEMSFYYLAAIDAKAAAAEMTASGRAAGTGTAQLRLTRALSHIERALVKNTHNIKARGLKAYLLRKLGRTQEAAVWVEENLALDPFDFLSGNEQALLLEAGAEVGGTGMETNGVGTDASAAVRTALHEKMRDFADNFLMTARDYAEFGAYEEAAALLGACTKEQPMLYYYEAYYRSRLGEAVDGLLQKAEKTASDYCFPNKLEDIGVLRFAIENGAAAKAPYYLGCLFYDKLQWEESVRLWELSAQTDPGFATVHRNLSLAYYNKCHDAAGAKAEMEKAFSLNPSDVRIFLELDQLYKKLGWTFEQRLENYEAHRELVEGRDDLYIEYITLVNLCGNHEKAYECIMGHHFHPWEGGEGKITTQYTLALLEMARKALKEEQFEKAEELLKKALVYPENLGEGKLEGTKDNHVYYHLGLALEGQGRKEEALECFARATVGTDEPAGAMYYNDQPADMILYQGLAWLKLGKVREARARFYRLIDYGERHLEDQVKIEYFAVSLPEFLIFDDDYTLRNRAHCYYLMALGNIGLGNNEKAAEFLKEAVQIEPSHMMCRVYTELVK</sequence>
<feature type="repeat" description="TPR" evidence="3">
    <location>
        <begin position="1096"/>
        <end position="1129"/>
    </location>
</feature>
<gene>
    <name evidence="5" type="ORF">H9761_13875</name>
</gene>
<organism evidence="5 6">
    <name type="scientific">Candidatus Eisenbergiella merdavium</name>
    <dbReference type="NCBI Taxonomy" id="2838551"/>
    <lineage>
        <taxon>Bacteria</taxon>
        <taxon>Bacillati</taxon>
        <taxon>Bacillota</taxon>
        <taxon>Clostridia</taxon>
        <taxon>Lachnospirales</taxon>
        <taxon>Lachnospiraceae</taxon>
        <taxon>Eisenbergiella</taxon>
    </lineage>
</organism>
<dbReference type="Gene3D" id="1.25.40.10">
    <property type="entry name" value="Tetratricopeptide repeat domain"/>
    <property type="match status" value="4"/>
</dbReference>
<dbReference type="Pfam" id="PF17128">
    <property type="entry name" value="DUF5107"/>
    <property type="match status" value="1"/>
</dbReference>
<evidence type="ECO:0000259" key="4">
    <source>
        <dbReference type="Pfam" id="PF17128"/>
    </source>
</evidence>
<dbReference type="GO" id="GO:0046813">
    <property type="term" value="P:receptor-mediated virion attachment to host cell"/>
    <property type="evidence" value="ECO:0007669"/>
    <property type="project" value="TreeGrafter"/>
</dbReference>
<name>A0A9D2NHF8_9FIRM</name>
<dbReference type="AlphaFoldDB" id="A0A9D2NHF8"/>
<evidence type="ECO:0000256" key="2">
    <source>
        <dbReference type="ARBA" id="ARBA00022803"/>
    </source>
</evidence>
<keyword evidence="1" id="KW-0677">Repeat</keyword>
<dbReference type="SUPFAM" id="SSF48452">
    <property type="entry name" value="TPR-like"/>
    <property type="match status" value="3"/>
</dbReference>
<evidence type="ECO:0000256" key="3">
    <source>
        <dbReference type="PROSITE-ProRule" id="PRU00339"/>
    </source>
</evidence>
<accession>A0A9D2NHF8</accession>
<evidence type="ECO:0000256" key="1">
    <source>
        <dbReference type="ARBA" id="ARBA00022737"/>
    </source>
</evidence>